<evidence type="ECO:0000313" key="1">
    <source>
        <dbReference type="EMBL" id="MBO0351322.1"/>
    </source>
</evidence>
<evidence type="ECO:0000313" key="2">
    <source>
        <dbReference type="Proteomes" id="UP000664844"/>
    </source>
</evidence>
<accession>A0ABS3FW25</accession>
<dbReference type="SUPFAM" id="SSF54427">
    <property type="entry name" value="NTF2-like"/>
    <property type="match status" value="1"/>
</dbReference>
<dbReference type="Gene3D" id="3.10.450.50">
    <property type="match status" value="1"/>
</dbReference>
<proteinExistence type="predicted"/>
<reference evidence="1 2" key="1">
    <citation type="submission" date="2021-03" db="EMBL/GenBank/DDBJ databases">
        <title>Metabolic Capacity of the Antarctic Cyanobacterium Phormidium pseudopriestleyi that Sustains Oxygenic Photosynthesis in the Presence of Hydrogen Sulfide.</title>
        <authorList>
            <person name="Lumian J.E."/>
            <person name="Jungblut A.D."/>
            <person name="Dillon M.L."/>
            <person name="Hawes I."/>
            <person name="Doran P.T."/>
            <person name="Mackey T.J."/>
            <person name="Dick G.J."/>
            <person name="Grettenberger C.L."/>
            <person name="Sumner D.Y."/>
        </authorList>
    </citation>
    <scope>NUCLEOTIDE SEQUENCE [LARGE SCALE GENOMIC DNA]</scope>
    <source>
        <strain evidence="1 2">FRX01</strain>
    </source>
</reference>
<dbReference type="PANTHER" id="PTHR34123:SF1">
    <property type="entry name" value="OS04G0578200 PROTEIN"/>
    <property type="match status" value="1"/>
</dbReference>
<sequence length="132" mass="16041">MDIIEILKQDYQQFPENQTYSLYSETVYFKDPMTEFRGCDRYRQLIGFMSTWFKQIKMDLHDIRRIDNTIETRWTLNWTTPLPWQPRIAISGRSELQLNPEGKIISHIDYWDISRLNVLKQHFQSQVPVKNR</sequence>
<name>A0ABS3FW25_9CYAN</name>
<dbReference type="RefSeq" id="WP_207089767.1">
    <property type="nucleotide sequence ID" value="NZ_JAFLQW010000526.1"/>
</dbReference>
<dbReference type="EMBL" id="JAFLQW010000526">
    <property type="protein sequence ID" value="MBO0351322.1"/>
    <property type="molecule type" value="Genomic_DNA"/>
</dbReference>
<dbReference type="Pfam" id="PF10184">
    <property type="entry name" value="DUF2358"/>
    <property type="match status" value="1"/>
</dbReference>
<dbReference type="Proteomes" id="UP000664844">
    <property type="component" value="Unassembled WGS sequence"/>
</dbReference>
<dbReference type="InterPro" id="IPR032710">
    <property type="entry name" value="NTF2-like_dom_sf"/>
</dbReference>
<organism evidence="1 2">
    <name type="scientific">Phormidium pseudopriestleyi FRX01</name>
    <dbReference type="NCBI Taxonomy" id="1759528"/>
    <lineage>
        <taxon>Bacteria</taxon>
        <taxon>Bacillati</taxon>
        <taxon>Cyanobacteriota</taxon>
        <taxon>Cyanophyceae</taxon>
        <taxon>Oscillatoriophycideae</taxon>
        <taxon>Oscillatoriales</taxon>
        <taxon>Oscillatoriaceae</taxon>
        <taxon>Phormidium</taxon>
    </lineage>
</organism>
<protein>
    <submittedName>
        <fullName evidence="1">DUF2358 domain-containing protein</fullName>
    </submittedName>
</protein>
<comment type="caution">
    <text evidence="1">The sequence shown here is derived from an EMBL/GenBank/DDBJ whole genome shotgun (WGS) entry which is preliminary data.</text>
</comment>
<dbReference type="InterPro" id="IPR018790">
    <property type="entry name" value="DUF2358"/>
</dbReference>
<dbReference type="PANTHER" id="PTHR34123">
    <property type="entry name" value="OS04G0578200 PROTEIN"/>
    <property type="match status" value="1"/>
</dbReference>
<keyword evidence="2" id="KW-1185">Reference proteome</keyword>
<gene>
    <name evidence="1" type="ORF">J0895_20025</name>
</gene>